<dbReference type="Pfam" id="PF03081">
    <property type="entry name" value="Exo70_C"/>
    <property type="match status" value="1"/>
</dbReference>
<dbReference type="PROSITE" id="PS50011">
    <property type="entry name" value="PROTEIN_KINASE_DOM"/>
    <property type="match status" value="1"/>
</dbReference>
<dbReference type="InterPro" id="IPR004140">
    <property type="entry name" value="Exo70"/>
</dbReference>
<protein>
    <recommendedName>
        <fullName evidence="4">Protein kinase domain-containing protein</fullName>
    </recommendedName>
</protein>
<organism evidence="5 6">
    <name type="scientific">Escallonia herrerae</name>
    <dbReference type="NCBI Taxonomy" id="1293975"/>
    <lineage>
        <taxon>Eukaryota</taxon>
        <taxon>Viridiplantae</taxon>
        <taxon>Streptophyta</taxon>
        <taxon>Embryophyta</taxon>
        <taxon>Tracheophyta</taxon>
        <taxon>Spermatophyta</taxon>
        <taxon>Magnoliopsida</taxon>
        <taxon>eudicotyledons</taxon>
        <taxon>Gunneridae</taxon>
        <taxon>Pentapetalae</taxon>
        <taxon>asterids</taxon>
        <taxon>campanulids</taxon>
        <taxon>Escalloniales</taxon>
        <taxon>Escalloniaceae</taxon>
        <taxon>Escallonia</taxon>
    </lineage>
</organism>
<dbReference type="Pfam" id="PF07714">
    <property type="entry name" value="PK_Tyr_Ser-Thr"/>
    <property type="match status" value="1"/>
</dbReference>
<evidence type="ECO:0000313" key="6">
    <source>
        <dbReference type="Proteomes" id="UP001188597"/>
    </source>
</evidence>
<dbReference type="GO" id="GO:0000145">
    <property type="term" value="C:exocyst"/>
    <property type="evidence" value="ECO:0007669"/>
    <property type="project" value="InterPro"/>
</dbReference>
<dbReference type="Pfam" id="PF20669">
    <property type="entry name" value="Exo70_N"/>
    <property type="match status" value="1"/>
</dbReference>
<keyword evidence="3" id="KW-0547">Nucleotide-binding</keyword>
<dbReference type="GO" id="GO:0005546">
    <property type="term" value="F:phosphatidylinositol-4,5-bisphosphate binding"/>
    <property type="evidence" value="ECO:0007669"/>
    <property type="project" value="InterPro"/>
</dbReference>
<dbReference type="EMBL" id="JAVXUP010000323">
    <property type="protein sequence ID" value="KAK3030958.1"/>
    <property type="molecule type" value="Genomic_DNA"/>
</dbReference>
<dbReference type="InterPro" id="IPR046364">
    <property type="entry name" value="Exo70_C"/>
</dbReference>
<evidence type="ECO:0000256" key="1">
    <source>
        <dbReference type="ARBA" id="ARBA00006756"/>
    </source>
</evidence>
<dbReference type="PANTHER" id="PTHR12542:SF7">
    <property type="entry name" value="EXOCYST SUBUNIT EXO70 FAMILY PROTEIN"/>
    <property type="match status" value="1"/>
</dbReference>
<dbReference type="SUPFAM" id="SSF74788">
    <property type="entry name" value="Cullin repeat-like"/>
    <property type="match status" value="1"/>
</dbReference>
<comment type="similarity">
    <text evidence="1">Belongs to the EXO70 family.</text>
</comment>
<keyword evidence="6" id="KW-1185">Reference proteome</keyword>
<dbReference type="GO" id="GO:0005524">
    <property type="term" value="F:ATP binding"/>
    <property type="evidence" value="ECO:0007669"/>
    <property type="project" value="UniProtKB-UniRule"/>
</dbReference>
<dbReference type="Proteomes" id="UP001188597">
    <property type="component" value="Unassembled WGS sequence"/>
</dbReference>
<dbReference type="GO" id="GO:0004672">
    <property type="term" value="F:protein kinase activity"/>
    <property type="evidence" value="ECO:0007669"/>
    <property type="project" value="InterPro"/>
</dbReference>
<dbReference type="Gene3D" id="3.30.200.20">
    <property type="entry name" value="Phosphorylase Kinase, domain 1"/>
    <property type="match status" value="1"/>
</dbReference>
<reference evidence="5" key="1">
    <citation type="submission" date="2022-12" db="EMBL/GenBank/DDBJ databases">
        <title>Draft genome assemblies for two species of Escallonia (Escalloniales).</title>
        <authorList>
            <person name="Chanderbali A."/>
            <person name="Dervinis C."/>
            <person name="Anghel I."/>
            <person name="Soltis D."/>
            <person name="Soltis P."/>
            <person name="Zapata F."/>
        </authorList>
    </citation>
    <scope>NUCLEOTIDE SEQUENCE</scope>
    <source>
        <strain evidence="5">UCBG64.0493</strain>
        <tissue evidence="5">Leaf</tissue>
    </source>
</reference>
<feature type="domain" description="Protein kinase" evidence="4">
    <location>
        <begin position="583"/>
        <end position="867"/>
    </location>
</feature>
<dbReference type="InterPro" id="IPR000719">
    <property type="entry name" value="Prot_kinase_dom"/>
</dbReference>
<name>A0AA89B8R8_9ASTE</name>
<dbReference type="InterPro" id="IPR001245">
    <property type="entry name" value="Ser-Thr/Tyr_kinase_cat_dom"/>
</dbReference>
<keyword evidence="2" id="KW-0813">Transport</keyword>
<dbReference type="PROSITE" id="PS00107">
    <property type="entry name" value="PROTEIN_KINASE_ATP"/>
    <property type="match status" value="1"/>
</dbReference>
<dbReference type="InterPro" id="IPR011009">
    <property type="entry name" value="Kinase-like_dom_sf"/>
</dbReference>
<comment type="caution">
    <text evidence="5">The sequence shown here is derived from an EMBL/GenBank/DDBJ whole genome shotgun (WGS) entry which is preliminary data.</text>
</comment>
<dbReference type="InterPro" id="IPR017441">
    <property type="entry name" value="Protein_kinase_ATP_BS"/>
</dbReference>
<evidence type="ECO:0000313" key="5">
    <source>
        <dbReference type="EMBL" id="KAK3030958.1"/>
    </source>
</evidence>
<sequence>MQVMEGSDNVEVAFKSALNTILLWDSTVEAGEGINKYLRAVDDVRCWMDSTAGEVASDDRSEADNVMSRAMARLKHEFENILTLDTAPRYSTCSSSLTDSSSYELHDEDYTDYDLPSPETISDLRSIAARMNSGGYLGECVKVYSSARKALVNLHFNGLGVERLSTGDVRWMEWQLLDAKIREWVRAVKVCVRIIFTNEWRLCKQIFEGLGRPGTDGACFRMAAKDAAIHLFNFTEAITKIHPSPVRLFRILDIHEALSDLLPDLDVLFPSLRMQVAEVLIPQLSEVVREVLQKYEEDLLNELSQDLPPGGGIHTLTIYVMNYVVGISNYEQTLTRSIVIKPKADWKVPTLELIELEERTPLELHLIWILVHLQFKLEVKSKNYKNALLADMFMMNNIHYVEGEILTCPKLRSMITDDFLSRLMRTVQQAATNYHRGTLVKVLSCLRPERLNVKGLSRSALRKRIKTFNSMFEEVHKTQVKWSVPDFQLREELRLSISQKVISAYRSFKEQHLNLFGRALWAYLKYTPDDLEAACLQFFEGDVQAGKPCEMIGVNMFLEITRGHEDNLEEFSLEMLLLATYNFSEEHIIGIGSYGLVYRATLNDDRVVAIKRAKCLTSSAYIGGTMCREDEDNAFLLKELKFLSRLNHRNLAPLLGFCKDGNELVLVSEYMSNGSLYDHLHKLKSPRLRLWPARIKVALDVARGIEYLHTYAVRPIIHRDIQSSNVWLDATWSARVSDFGLLDDTSRLSFDAASSTGYMDPENCRLQRLTTKSDVYSFGVLLLELLSGSKVVCEDGNGVPRHVIDFVVPYIVQGNLYKVLDPEVSPPTPFEIEAVEYMGYLAADCTCLEVEERPTMTEMVSCLERALAACLEAPTSSRSSSSSSVNSADLIEDTYFVLHGLVQSRKKLLITCSAGRTREYKKLMMLLKAIISIEKNEPRTYSEAMSSPETPHWKEAINSEIESIMQNHTWELVDLPPGNKPLDILTKVRPTMRCAGPTMRCAGPWLGSSTSSRTS</sequence>
<dbReference type="PANTHER" id="PTHR12542">
    <property type="entry name" value="EXOCYST COMPLEX PROTEIN EXO70"/>
    <property type="match status" value="1"/>
</dbReference>
<keyword evidence="3" id="KW-0067">ATP-binding</keyword>
<dbReference type="Gene3D" id="1.20.1280.170">
    <property type="entry name" value="Exocyst complex component Exo70"/>
    <property type="match status" value="1"/>
</dbReference>
<proteinExistence type="inferred from homology"/>
<evidence type="ECO:0000256" key="3">
    <source>
        <dbReference type="PROSITE-ProRule" id="PRU10141"/>
    </source>
</evidence>
<feature type="binding site" evidence="3">
    <location>
        <position position="611"/>
    </location>
    <ligand>
        <name>ATP</name>
        <dbReference type="ChEBI" id="CHEBI:30616"/>
    </ligand>
</feature>
<accession>A0AA89B8R8</accession>
<evidence type="ECO:0000259" key="4">
    <source>
        <dbReference type="PROSITE" id="PS50011"/>
    </source>
</evidence>
<dbReference type="AlphaFoldDB" id="A0AA89B8R8"/>
<dbReference type="InterPro" id="IPR016159">
    <property type="entry name" value="Cullin_repeat-like_dom_sf"/>
</dbReference>
<gene>
    <name evidence="5" type="ORF">RJ639_036696</name>
</gene>
<evidence type="ECO:0000256" key="2">
    <source>
        <dbReference type="ARBA" id="ARBA00022448"/>
    </source>
</evidence>
<dbReference type="Gene3D" id="1.10.510.10">
    <property type="entry name" value="Transferase(Phosphotransferase) domain 1"/>
    <property type="match status" value="1"/>
</dbReference>
<dbReference type="GO" id="GO:0006887">
    <property type="term" value="P:exocytosis"/>
    <property type="evidence" value="ECO:0007669"/>
    <property type="project" value="InterPro"/>
</dbReference>
<dbReference type="SUPFAM" id="SSF56112">
    <property type="entry name" value="Protein kinase-like (PK-like)"/>
    <property type="match status" value="1"/>
</dbReference>